<evidence type="ECO:0000256" key="6">
    <source>
        <dbReference type="ARBA" id="ARBA00023018"/>
    </source>
</evidence>
<evidence type="ECO:0000256" key="17">
    <source>
        <dbReference type="PIRSR" id="PIRSR601508-3"/>
    </source>
</evidence>
<comment type="subcellular location">
    <subcellularLocation>
        <location evidence="1">Cell membrane</location>
        <topology evidence="1">Multi-pass membrane protein</topology>
    </subcellularLocation>
    <subcellularLocation>
        <location evidence="14">Postsynaptic cell membrane</location>
    </subcellularLocation>
</comment>
<feature type="site" description="Interaction with the cone snail toxin Con-ikot-ikot" evidence="16">
    <location>
        <position position="691"/>
    </location>
</feature>
<proteinExistence type="predicted"/>
<keyword evidence="11" id="KW-0628">Postsynaptic cell membrane</keyword>
<dbReference type="Gene3D" id="3.40.190.10">
    <property type="entry name" value="Periplasmic binding protein-like II"/>
    <property type="match status" value="1"/>
</dbReference>
<dbReference type="InterPro" id="IPR028082">
    <property type="entry name" value="Peripla_BP_I"/>
</dbReference>
<accession>A0A8B7ZLG6</accession>
<evidence type="ECO:0000256" key="16">
    <source>
        <dbReference type="PIRSR" id="PIRSR601508-2"/>
    </source>
</evidence>
<evidence type="ECO:0000256" key="4">
    <source>
        <dbReference type="ARBA" id="ARBA00022692"/>
    </source>
</evidence>
<feature type="binding site" evidence="15">
    <location>
        <position position="741"/>
    </location>
    <ligand>
        <name>L-glutamate</name>
        <dbReference type="ChEBI" id="CHEBI:29985"/>
    </ligand>
</feature>
<feature type="transmembrane region" description="Helical" evidence="19">
    <location>
        <begin position="840"/>
        <end position="862"/>
    </location>
</feature>
<dbReference type="InterPro" id="IPR019594">
    <property type="entry name" value="Glu/Gly-bd"/>
</dbReference>
<feature type="signal peptide" evidence="20">
    <location>
        <begin position="1"/>
        <end position="24"/>
    </location>
</feature>
<dbReference type="OrthoDB" id="9997229at2759"/>
<dbReference type="InterPro" id="IPR015683">
    <property type="entry name" value="Ionotropic_Glu_rcpt"/>
</dbReference>
<dbReference type="SUPFAM" id="SSF53850">
    <property type="entry name" value="Periplasmic binding protein-like II"/>
    <property type="match status" value="1"/>
</dbReference>
<evidence type="ECO:0000313" key="23">
    <source>
        <dbReference type="RefSeq" id="XP_022105897.1"/>
    </source>
</evidence>
<keyword evidence="5 19" id="KW-1133">Transmembrane helix</keyword>
<dbReference type="OMA" id="PSWIWEY"/>
<keyword evidence="20" id="KW-0732">Signal</keyword>
<feature type="transmembrane region" description="Helical" evidence="19">
    <location>
        <begin position="560"/>
        <end position="581"/>
    </location>
</feature>
<evidence type="ECO:0000256" key="5">
    <source>
        <dbReference type="ARBA" id="ARBA00022989"/>
    </source>
</evidence>
<dbReference type="AlphaFoldDB" id="A0A8B7ZLG6"/>
<keyword evidence="13" id="KW-0407">Ion channel</keyword>
<dbReference type="PANTHER" id="PTHR18966">
    <property type="entry name" value="IONOTROPIC GLUTAMATE RECEPTOR"/>
    <property type="match status" value="1"/>
</dbReference>
<dbReference type="InterPro" id="IPR001508">
    <property type="entry name" value="Iono_Glu_rcpt_met"/>
</dbReference>
<feature type="transmembrane region" description="Helical" evidence="19">
    <location>
        <begin position="632"/>
        <end position="651"/>
    </location>
</feature>
<dbReference type="InterPro" id="IPR001320">
    <property type="entry name" value="Iontro_rcpt_C"/>
</dbReference>
<feature type="domain" description="Ionotropic glutamate receptor C-terminal" evidence="21">
    <location>
        <begin position="429"/>
        <end position="801"/>
    </location>
</feature>
<evidence type="ECO:0000313" key="22">
    <source>
        <dbReference type="Proteomes" id="UP000694845"/>
    </source>
</evidence>
<dbReference type="GO" id="GO:0015276">
    <property type="term" value="F:ligand-gated monoatomic ion channel activity"/>
    <property type="evidence" value="ECO:0007669"/>
    <property type="project" value="InterPro"/>
</dbReference>
<evidence type="ECO:0000256" key="1">
    <source>
        <dbReference type="ARBA" id="ARBA00004651"/>
    </source>
</evidence>
<evidence type="ECO:0000256" key="9">
    <source>
        <dbReference type="ARBA" id="ARBA00023170"/>
    </source>
</evidence>
<dbReference type="SUPFAM" id="SSF53822">
    <property type="entry name" value="Periplasmic binding protein-like I"/>
    <property type="match status" value="1"/>
</dbReference>
<feature type="binding site" evidence="15">
    <location>
        <position position="519"/>
    </location>
    <ligand>
        <name>L-glutamate</name>
        <dbReference type="ChEBI" id="CHEBI:29985"/>
    </ligand>
</feature>
<dbReference type="GeneID" id="110987463"/>
<dbReference type="GO" id="GO:0038023">
    <property type="term" value="F:signaling receptor activity"/>
    <property type="evidence" value="ECO:0007669"/>
    <property type="project" value="InterPro"/>
</dbReference>
<dbReference type="Pfam" id="PF10613">
    <property type="entry name" value="Lig_chan-Glu_bd"/>
    <property type="match status" value="1"/>
</dbReference>
<dbReference type="Gene3D" id="3.40.50.2300">
    <property type="match status" value="2"/>
</dbReference>
<feature type="transmembrane region" description="Helical" evidence="19">
    <location>
        <begin position="602"/>
        <end position="620"/>
    </location>
</feature>
<dbReference type="Pfam" id="PF01094">
    <property type="entry name" value="ANF_receptor"/>
    <property type="match status" value="1"/>
</dbReference>
<feature type="binding site" evidence="15">
    <location>
        <position position="512"/>
    </location>
    <ligand>
        <name>L-glutamate</name>
        <dbReference type="ChEBI" id="CHEBI:29985"/>
    </ligand>
</feature>
<dbReference type="SMART" id="SM00079">
    <property type="entry name" value="PBPe"/>
    <property type="match status" value="1"/>
</dbReference>
<evidence type="ECO:0000256" key="18">
    <source>
        <dbReference type="SAM" id="MobiDB-lite"/>
    </source>
</evidence>
<keyword evidence="7" id="KW-0406">Ion transport</keyword>
<reference evidence="23" key="1">
    <citation type="submission" date="2025-08" db="UniProtKB">
        <authorList>
            <consortium name="RefSeq"/>
        </authorList>
    </citation>
    <scope>IDENTIFICATION</scope>
</reference>
<evidence type="ECO:0000256" key="19">
    <source>
        <dbReference type="SAM" id="Phobius"/>
    </source>
</evidence>
<evidence type="ECO:0000256" key="3">
    <source>
        <dbReference type="ARBA" id="ARBA00022475"/>
    </source>
</evidence>
<evidence type="ECO:0000256" key="8">
    <source>
        <dbReference type="ARBA" id="ARBA00023136"/>
    </source>
</evidence>
<keyword evidence="22" id="KW-1185">Reference proteome</keyword>
<keyword evidence="9" id="KW-0675">Receptor</keyword>
<keyword evidence="3" id="KW-1003">Cell membrane</keyword>
<dbReference type="Pfam" id="PF00060">
    <property type="entry name" value="Lig_chan"/>
    <property type="match status" value="1"/>
</dbReference>
<feature type="disulfide bond" evidence="17">
    <location>
        <begin position="754"/>
        <end position="817"/>
    </location>
</feature>
<dbReference type="PRINTS" id="PR00177">
    <property type="entry name" value="NMDARECEPTOR"/>
</dbReference>
<protein>
    <submittedName>
        <fullName evidence="23">Glutamate receptor 3-like</fullName>
    </submittedName>
</protein>
<dbReference type="Gene3D" id="1.10.287.70">
    <property type="match status" value="1"/>
</dbReference>
<gene>
    <name evidence="23" type="primary">LOC110987463</name>
</gene>
<keyword evidence="2" id="KW-0813">Transport</keyword>
<evidence type="ECO:0000256" key="15">
    <source>
        <dbReference type="PIRSR" id="PIRSR601508-1"/>
    </source>
</evidence>
<keyword evidence="10" id="KW-0325">Glycoprotein</keyword>
<dbReference type="GO" id="GO:0045211">
    <property type="term" value="C:postsynaptic membrane"/>
    <property type="evidence" value="ECO:0007669"/>
    <property type="project" value="UniProtKB-SubCell"/>
</dbReference>
<evidence type="ECO:0000256" key="13">
    <source>
        <dbReference type="ARBA" id="ARBA00023303"/>
    </source>
</evidence>
<evidence type="ECO:0000256" key="2">
    <source>
        <dbReference type="ARBA" id="ARBA00022448"/>
    </source>
</evidence>
<feature type="site" description="Crucial to convey clamshell closure to channel opening" evidence="16">
    <location>
        <position position="664"/>
    </location>
</feature>
<dbReference type="RefSeq" id="XP_022105897.1">
    <property type="nucleotide sequence ID" value="XM_022250205.1"/>
</dbReference>
<feature type="compositionally biased region" description="Gly residues" evidence="18">
    <location>
        <begin position="890"/>
        <end position="902"/>
    </location>
</feature>
<keyword evidence="17" id="KW-1015">Disulfide bond</keyword>
<evidence type="ECO:0000256" key="10">
    <source>
        <dbReference type="ARBA" id="ARBA00023180"/>
    </source>
</evidence>
<evidence type="ECO:0000256" key="7">
    <source>
        <dbReference type="ARBA" id="ARBA00023065"/>
    </source>
</evidence>
<evidence type="ECO:0000256" key="12">
    <source>
        <dbReference type="ARBA" id="ARBA00023286"/>
    </source>
</evidence>
<dbReference type="Proteomes" id="UP000694845">
    <property type="component" value="Unplaced"/>
</dbReference>
<evidence type="ECO:0000256" key="14">
    <source>
        <dbReference type="ARBA" id="ARBA00034100"/>
    </source>
</evidence>
<evidence type="ECO:0000259" key="21">
    <source>
        <dbReference type="SMART" id="SM00079"/>
    </source>
</evidence>
<organism evidence="22 23">
    <name type="scientific">Acanthaster planci</name>
    <name type="common">Crown-of-thorns starfish</name>
    <dbReference type="NCBI Taxonomy" id="133434"/>
    <lineage>
        <taxon>Eukaryota</taxon>
        <taxon>Metazoa</taxon>
        <taxon>Echinodermata</taxon>
        <taxon>Eleutherozoa</taxon>
        <taxon>Asterozoa</taxon>
        <taxon>Asteroidea</taxon>
        <taxon>Valvatacea</taxon>
        <taxon>Valvatida</taxon>
        <taxon>Acanthasteridae</taxon>
        <taxon>Acanthaster</taxon>
    </lineage>
</organism>
<evidence type="ECO:0000256" key="20">
    <source>
        <dbReference type="SAM" id="SignalP"/>
    </source>
</evidence>
<name>A0A8B7ZLG6_ACAPL</name>
<keyword evidence="8 19" id="KW-0472">Membrane</keyword>
<feature type="region of interest" description="Disordered" evidence="18">
    <location>
        <begin position="883"/>
        <end position="904"/>
    </location>
</feature>
<sequence length="910" mass="104199">MGLGTVKMLLPLQMMTALLVTASALEFSFESFYGNISDVDDEYKRIVDDAQRYVNIQYPQDNIKVTHFQARVAPAPPNEKEFSTNSFQALRLDVCPGIFSASVQGLIVPNDLCYECRSVGAMVGNAVNPTIALDQAEGSRAFKMLPTTSEMVDMFVHLINYTKWYDFIVLYDQDSGLDVADALMGYADMYGWNVKMQKVTDHKLLTETLKASRVRNLLLYCEYQENAMEVVRLAIEEDMMKDSYHWMLGNLNMPLTWDDVDKIRRGGAYITRLQMLTKNNVAFDYTTQKAEPLDEWPYRLRLAYDSVLLFAHALQRYKQRTGRFPTDRIFCQTMEDYTYSPMDPELKSVSFEGLSGEVAFDEHANRVNYTVDIYMGKGATVYVHNDVEEVKPLGTWTQNIKHWELKYGRQWPSKTRLYMGPFRNAEVYTIKIVSLEEPPYLLDDSRVGIQGFIPEFLVHLKRVMEEELGHNFDYELELVSEGDYGRYDIVTNSWSGLMGRLVNGYADIAAAPMAITPHRDEYIDFTVPFIKSELGVLIKHPSWIWEYPFAPVFPFRWDVWLVNLLAFVIVTVLMTLIGRFNSQEWSKAAERGEASQEQSESFNVWNTFWFQVTTLFLQSYDSSPRSITGRVLAAFWWFFCIVMVFLFLFNLTPFLTASKSIGIVRDVGDLLDETTVDVGFIKDSPAYDFFKYSFVEDYRRFWEYIHAANAMYGDETTIEVRVEEAVQRVRLSNGRYALIHDKEVLKKEAARWPCDLYITGGHFALVEYGLGVQSGSPLRDQLTYAVRRLQETGIIDQIWKNNTDNPLWVELNKEGTCQGEPSVWEIQGLYSLTSVDLKGLYFMLMLGMGFAVIIFILEVLAYQLGFGSSSPGHVGNRQEMQNLRGSDRYTGGGGGPVGGADVGGNEKMWI</sequence>
<keyword evidence="12" id="KW-1071">Ligand-gated ion channel</keyword>
<keyword evidence="4 19" id="KW-0812">Transmembrane</keyword>
<feature type="chain" id="PRO_5034418860" evidence="20">
    <location>
        <begin position="25"/>
        <end position="910"/>
    </location>
</feature>
<dbReference type="KEGG" id="aplc:110987463"/>
<dbReference type="InterPro" id="IPR001828">
    <property type="entry name" value="ANF_lig-bd_rcpt"/>
</dbReference>
<evidence type="ECO:0000256" key="11">
    <source>
        <dbReference type="ARBA" id="ARBA00023257"/>
    </source>
</evidence>
<keyword evidence="6" id="KW-0770">Synapse</keyword>